<dbReference type="NCBIfam" id="NF004477">
    <property type="entry name" value="PRK05815.1-1"/>
    <property type="match status" value="1"/>
</dbReference>
<keyword evidence="10 12" id="KW-0472">Membrane</keyword>
<dbReference type="GO" id="GO:0042777">
    <property type="term" value="P:proton motive force-driven plasma membrane ATP synthesis"/>
    <property type="evidence" value="ECO:0007669"/>
    <property type="project" value="TreeGrafter"/>
</dbReference>
<dbReference type="InterPro" id="IPR045082">
    <property type="entry name" value="ATP_syn_F0_a_bact/chloroplast"/>
</dbReference>
<comment type="similarity">
    <text evidence="2 12 13">Belongs to the ATPase A chain family.</text>
</comment>
<feature type="transmembrane region" description="Helical" evidence="12">
    <location>
        <begin position="53"/>
        <end position="74"/>
    </location>
</feature>
<feature type="transmembrane region" description="Helical" evidence="12">
    <location>
        <begin position="258"/>
        <end position="281"/>
    </location>
</feature>
<dbReference type="PANTHER" id="PTHR42823">
    <property type="entry name" value="ATP SYNTHASE SUBUNIT A, CHLOROPLASTIC"/>
    <property type="match status" value="1"/>
</dbReference>
<keyword evidence="15" id="KW-1185">Reference proteome</keyword>
<dbReference type="eggNOG" id="COG0356">
    <property type="taxonomic scope" value="Bacteria"/>
</dbReference>
<proteinExistence type="inferred from homology"/>
<evidence type="ECO:0000256" key="10">
    <source>
        <dbReference type="ARBA" id="ARBA00023136"/>
    </source>
</evidence>
<dbReference type="FunFam" id="1.20.120.220:FF:000002">
    <property type="entry name" value="ATP synthase subunit a"/>
    <property type="match status" value="1"/>
</dbReference>
<comment type="subcellular location">
    <subcellularLocation>
        <location evidence="12 13">Cell membrane</location>
        <topology evidence="12 13">Multi-pass membrane protein</topology>
    </subcellularLocation>
    <subcellularLocation>
        <location evidence="1">Membrane</location>
        <topology evidence="1">Multi-pass membrane protein</topology>
    </subcellularLocation>
</comment>
<keyword evidence="3 12" id="KW-0813">Transport</keyword>
<dbReference type="Proteomes" id="UP000028006">
    <property type="component" value="Unassembled WGS sequence"/>
</dbReference>
<keyword evidence="11 12" id="KW-0066">ATP synthesis</keyword>
<evidence type="ECO:0000256" key="12">
    <source>
        <dbReference type="HAMAP-Rule" id="MF_01393"/>
    </source>
</evidence>
<dbReference type="SUPFAM" id="SSF81336">
    <property type="entry name" value="F1F0 ATP synthase subunit A"/>
    <property type="match status" value="1"/>
</dbReference>
<dbReference type="PROSITE" id="PS00449">
    <property type="entry name" value="ATPASE_A"/>
    <property type="match status" value="1"/>
</dbReference>
<dbReference type="InterPro" id="IPR000568">
    <property type="entry name" value="ATP_synth_F0_asu"/>
</dbReference>
<evidence type="ECO:0000256" key="13">
    <source>
        <dbReference type="RuleBase" id="RU000483"/>
    </source>
</evidence>
<protein>
    <recommendedName>
        <fullName evidence="12 13">ATP synthase subunit a</fullName>
    </recommendedName>
    <alternativeName>
        <fullName evidence="12">ATP synthase F0 sector subunit a</fullName>
    </alternativeName>
    <alternativeName>
        <fullName evidence="12">F-ATPase subunit 6</fullName>
    </alternativeName>
</protein>
<comment type="caution">
    <text evidence="14">The sequence shown here is derived from an EMBL/GenBank/DDBJ whole genome shotgun (WGS) entry which is preliminary data.</text>
</comment>
<keyword evidence="4 12" id="KW-1003">Cell membrane</keyword>
<feature type="transmembrane region" description="Helical" evidence="12">
    <location>
        <begin position="162"/>
        <end position="179"/>
    </location>
</feature>
<dbReference type="EMBL" id="JOKG01000005">
    <property type="protein sequence ID" value="KEQ11804.1"/>
    <property type="molecule type" value="Genomic_DNA"/>
</dbReference>
<keyword evidence="8 12" id="KW-1133">Transmembrane helix</keyword>
<evidence type="ECO:0000256" key="4">
    <source>
        <dbReference type="ARBA" id="ARBA00022475"/>
    </source>
</evidence>
<evidence type="ECO:0000256" key="8">
    <source>
        <dbReference type="ARBA" id="ARBA00022989"/>
    </source>
</evidence>
<keyword evidence="6 12" id="KW-0812">Transmembrane</keyword>
<evidence type="ECO:0000256" key="2">
    <source>
        <dbReference type="ARBA" id="ARBA00006810"/>
    </source>
</evidence>
<evidence type="ECO:0000313" key="14">
    <source>
        <dbReference type="EMBL" id="KEQ11804.1"/>
    </source>
</evidence>
<reference evidence="14 15" key="1">
    <citation type="submission" date="2014-06" db="EMBL/GenBank/DDBJ databases">
        <title>Whole Genome Sequences of Three Symbiotic Endozoicomonas Bacteria.</title>
        <authorList>
            <person name="Neave M.J."/>
            <person name="Apprill A."/>
            <person name="Voolstra C.R."/>
        </authorList>
    </citation>
    <scope>NUCLEOTIDE SEQUENCE [LARGE SCALE GENOMIC DNA]</scope>
    <source>
        <strain evidence="14 15">LMG 24815</strain>
    </source>
</reference>
<evidence type="ECO:0000256" key="5">
    <source>
        <dbReference type="ARBA" id="ARBA00022547"/>
    </source>
</evidence>
<keyword evidence="9 12" id="KW-0406">Ion transport</keyword>
<evidence type="ECO:0000313" key="15">
    <source>
        <dbReference type="Proteomes" id="UP000028006"/>
    </source>
</evidence>
<evidence type="ECO:0000256" key="1">
    <source>
        <dbReference type="ARBA" id="ARBA00004141"/>
    </source>
</evidence>
<accession>A0A081N031</accession>
<dbReference type="GO" id="GO:0046933">
    <property type="term" value="F:proton-transporting ATP synthase activity, rotational mechanism"/>
    <property type="evidence" value="ECO:0007669"/>
    <property type="project" value="UniProtKB-UniRule"/>
</dbReference>
<keyword evidence="5 12" id="KW-0138">CF(0)</keyword>
<dbReference type="GO" id="GO:0045259">
    <property type="term" value="C:proton-transporting ATP synthase complex"/>
    <property type="evidence" value="ECO:0007669"/>
    <property type="project" value="UniProtKB-KW"/>
</dbReference>
<sequence>MAATASEYIQHHLQNLTFGQLPAGFERADGTILADPVWTIAHSAYEAKAMGFWAFHLDSLFWSVFLGGIFVFLFRRIAKSATTGTPSGLQNVVETIIEFIDGSVKDTFHGKSNLIAPLALTIFVWVFFMNLMDLVPVDWIPGIATLLGIPYMKIVPSTDPNITLGLSLTVFAMIIFYSIKMKGIGGFIAELTLHPFNSPNKAVQVLLIPINFLLEFVTLIAKPVSLALRLFGNMYAGELIFILIAMIGYFQLPLHFGWAVFHILVVTLQAFIFMMLTVVYLSMAHEDH</sequence>
<dbReference type="RefSeq" id="WP_034878948.1">
    <property type="nucleotide sequence ID" value="NZ_JOKG01000005.1"/>
</dbReference>
<name>A0A081N031_9GAMM</name>
<evidence type="ECO:0000256" key="6">
    <source>
        <dbReference type="ARBA" id="ARBA00022692"/>
    </source>
</evidence>
<dbReference type="InterPro" id="IPR023011">
    <property type="entry name" value="ATP_synth_F0_asu_AS"/>
</dbReference>
<dbReference type="Pfam" id="PF00119">
    <property type="entry name" value="ATP-synt_A"/>
    <property type="match status" value="1"/>
</dbReference>
<evidence type="ECO:0000256" key="3">
    <source>
        <dbReference type="ARBA" id="ARBA00022448"/>
    </source>
</evidence>
<dbReference type="CDD" id="cd00310">
    <property type="entry name" value="ATP-synt_Fo_a_6"/>
    <property type="match status" value="1"/>
</dbReference>
<feature type="transmembrane region" description="Helical" evidence="12">
    <location>
        <begin position="114"/>
        <end position="132"/>
    </location>
</feature>
<comment type="function">
    <text evidence="12 13">Key component of the proton channel; it plays a direct role in the translocation of protons across the membrane.</text>
</comment>
<dbReference type="GO" id="GO:0005886">
    <property type="term" value="C:plasma membrane"/>
    <property type="evidence" value="ECO:0007669"/>
    <property type="project" value="UniProtKB-SubCell"/>
</dbReference>
<evidence type="ECO:0000256" key="11">
    <source>
        <dbReference type="ARBA" id="ARBA00023310"/>
    </source>
</evidence>
<organism evidence="14 15">
    <name type="scientific">Endozoicomonas montiporae</name>
    <dbReference type="NCBI Taxonomy" id="1027273"/>
    <lineage>
        <taxon>Bacteria</taxon>
        <taxon>Pseudomonadati</taxon>
        <taxon>Pseudomonadota</taxon>
        <taxon>Gammaproteobacteria</taxon>
        <taxon>Oceanospirillales</taxon>
        <taxon>Endozoicomonadaceae</taxon>
        <taxon>Endozoicomonas</taxon>
    </lineage>
</organism>
<dbReference type="HAMAP" id="MF_01393">
    <property type="entry name" value="ATP_synth_a_bact"/>
    <property type="match status" value="1"/>
</dbReference>
<dbReference type="NCBIfam" id="TIGR01131">
    <property type="entry name" value="ATP_synt_6_or_A"/>
    <property type="match status" value="1"/>
</dbReference>
<dbReference type="InterPro" id="IPR035908">
    <property type="entry name" value="F0_ATP_A_sf"/>
</dbReference>
<keyword evidence="7 12" id="KW-0375">Hydrogen ion transport</keyword>
<evidence type="ECO:0000256" key="9">
    <source>
        <dbReference type="ARBA" id="ARBA00023065"/>
    </source>
</evidence>
<dbReference type="Gene3D" id="1.20.120.220">
    <property type="entry name" value="ATP synthase, F0 complex, subunit A"/>
    <property type="match status" value="1"/>
</dbReference>
<dbReference type="PANTHER" id="PTHR42823:SF3">
    <property type="entry name" value="ATP SYNTHASE SUBUNIT A, CHLOROPLASTIC"/>
    <property type="match status" value="1"/>
</dbReference>
<evidence type="ECO:0000256" key="7">
    <source>
        <dbReference type="ARBA" id="ARBA00022781"/>
    </source>
</evidence>
<dbReference type="AlphaFoldDB" id="A0A081N031"/>
<gene>
    <name evidence="12" type="primary">atpB</name>
    <name evidence="14" type="ORF">GZ77_21965</name>
</gene>
<feature type="transmembrane region" description="Helical" evidence="12">
    <location>
        <begin position="233"/>
        <end position="252"/>
    </location>
</feature>